<comment type="caution">
    <text evidence="2">The sequence shown here is derived from an EMBL/GenBank/DDBJ whole genome shotgun (WGS) entry which is preliminary data.</text>
</comment>
<dbReference type="EMBL" id="JANJYJ010000007">
    <property type="protein sequence ID" value="KAK3198596.1"/>
    <property type="molecule type" value="Genomic_DNA"/>
</dbReference>
<protein>
    <recommendedName>
        <fullName evidence="1">RNase H type-1 domain-containing protein</fullName>
    </recommendedName>
</protein>
<feature type="domain" description="RNase H type-1" evidence="1">
    <location>
        <begin position="10"/>
        <end position="124"/>
    </location>
</feature>
<evidence type="ECO:0000313" key="2">
    <source>
        <dbReference type="EMBL" id="KAK3198596.1"/>
    </source>
</evidence>
<dbReference type="GO" id="GO:0003676">
    <property type="term" value="F:nucleic acid binding"/>
    <property type="evidence" value="ECO:0007669"/>
    <property type="project" value="InterPro"/>
</dbReference>
<dbReference type="GO" id="GO:0004523">
    <property type="term" value="F:RNA-DNA hybrid ribonuclease activity"/>
    <property type="evidence" value="ECO:0007669"/>
    <property type="project" value="InterPro"/>
</dbReference>
<dbReference type="Proteomes" id="UP001281410">
    <property type="component" value="Unassembled WGS sequence"/>
</dbReference>
<accession>A0AAE0DZI7</accession>
<dbReference type="PANTHER" id="PTHR47723:SF22">
    <property type="entry name" value="RNASE H TYPE-1 DOMAIN-CONTAINING PROTEIN"/>
    <property type="match status" value="1"/>
</dbReference>
<dbReference type="Gene3D" id="3.30.420.10">
    <property type="entry name" value="Ribonuclease H-like superfamily/Ribonuclease H"/>
    <property type="match status" value="1"/>
</dbReference>
<dbReference type="InterPro" id="IPR053151">
    <property type="entry name" value="RNase_H-like"/>
</dbReference>
<reference evidence="2" key="1">
    <citation type="journal article" date="2023" name="Plant J.">
        <title>Genome sequences and population genomics provide insights into the demographic history, inbreeding, and mutation load of two 'living fossil' tree species of Dipteronia.</title>
        <authorList>
            <person name="Feng Y."/>
            <person name="Comes H.P."/>
            <person name="Chen J."/>
            <person name="Zhu S."/>
            <person name="Lu R."/>
            <person name="Zhang X."/>
            <person name="Li P."/>
            <person name="Qiu J."/>
            <person name="Olsen K.M."/>
            <person name="Qiu Y."/>
        </authorList>
    </citation>
    <scope>NUCLEOTIDE SEQUENCE</scope>
    <source>
        <strain evidence="2">NBL</strain>
    </source>
</reference>
<dbReference type="CDD" id="cd06222">
    <property type="entry name" value="RNase_H_like"/>
    <property type="match status" value="1"/>
</dbReference>
<keyword evidence="3" id="KW-1185">Reference proteome</keyword>
<dbReference type="InterPro" id="IPR012337">
    <property type="entry name" value="RNaseH-like_sf"/>
</dbReference>
<dbReference type="InterPro" id="IPR044730">
    <property type="entry name" value="RNase_H-like_dom_plant"/>
</dbReference>
<proteinExistence type="predicted"/>
<organism evidence="2 3">
    <name type="scientific">Dipteronia sinensis</name>
    <dbReference type="NCBI Taxonomy" id="43782"/>
    <lineage>
        <taxon>Eukaryota</taxon>
        <taxon>Viridiplantae</taxon>
        <taxon>Streptophyta</taxon>
        <taxon>Embryophyta</taxon>
        <taxon>Tracheophyta</taxon>
        <taxon>Spermatophyta</taxon>
        <taxon>Magnoliopsida</taxon>
        <taxon>eudicotyledons</taxon>
        <taxon>Gunneridae</taxon>
        <taxon>Pentapetalae</taxon>
        <taxon>rosids</taxon>
        <taxon>malvids</taxon>
        <taxon>Sapindales</taxon>
        <taxon>Sapindaceae</taxon>
        <taxon>Hippocastanoideae</taxon>
        <taxon>Acereae</taxon>
        <taxon>Dipteronia</taxon>
    </lineage>
</organism>
<sequence length="138" mass="14825">MSTGRQGVRLSQAGIGGVLRDHRGKVLCMFSASIGIQDAVTAEIQAISKACNLCVSRPELGGKIIDFVSDSKVAVSWINSTGIGNWKQMQEIYEIRSLLNILGQARVVFSTRASNSFADMLAKKGSGEGVDFISWSDI</sequence>
<evidence type="ECO:0000313" key="3">
    <source>
        <dbReference type="Proteomes" id="UP001281410"/>
    </source>
</evidence>
<dbReference type="Pfam" id="PF13456">
    <property type="entry name" value="RVT_3"/>
    <property type="match status" value="1"/>
</dbReference>
<dbReference type="InterPro" id="IPR002156">
    <property type="entry name" value="RNaseH_domain"/>
</dbReference>
<dbReference type="InterPro" id="IPR036397">
    <property type="entry name" value="RNaseH_sf"/>
</dbReference>
<gene>
    <name evidence="2" type="ORF">Dsin_022011</name>
</gene>
<dbReference type="SUPFAM" id="SSF53098">
    <property type="entry name" value="Ribonuclease H-like"/>
    <property type="match status" value="1"/>
</dbReference>
<dbReference type="PANTHER" id="PTHR47723">
    <property type="entry name" value="OS05G0353850 PROTEIN"/>
    <property type="match status" value="1"/>
</dbReference>
<dbReference type="AlphaFoldDB" id="A0AAE0DZI7"/>
<name>A0AAE0DZI7_9ROSI</name>
<evidence type="ECO:0000259" key="1">
    <source>
        <dbReference type="Pfam" id="PF13456"/>
    </source>
</evidence>